<keyword evidence="2" id="KW-1185">Reference proteome</keyword>
<evidence type="ECO:0000313" key="1">
    <source>
        <dbReference type="EMBL" id="WOK04476.1"/>
    </source>
</evidence>
<dbReference type="Proteomes" id="UP001302349">
    <property type="component" value="Chromosome"/>
</dbReference>
<name>A0ABZ0IL27_9BACT</name>
<dbReference type="RefSeq" id="WP_317487286.1">
    <property type="nucleotide sequence ID" value="NZ_CP136051.1"/>
</dbReference>
<protein>
    <submittedName>
        <fullName evidence="1">Uncharacterized protein</fullName>
    </submittedName>
</protein>
<organism evidence="1 2">
    <name type="scientific">Imperialibacter roseus</name>
    <dbReference type="NCBI Taxonomy" id="1324217"/>
    <lineage>
        <taxon>Bacteria</taxon>
        <taxon>Pseudomonadati</taxon>
        <taxon>Bacteroidota</taxon>
        <taxon>Cytophagia</taxon>
        <taxon>Cytophagales</taxon>
        <taxon>Flammeovirgaceae</taxon>
        <taxon>Imperialibacter</taxon>
    </lineage>
</organism>
<gene>
    <name evidence="1" type="ORF">RT717_15450</name>
</gene>
<evidence type="ECO:0000313" key="2">
    <source>
        <dbReference type="Proteomes" id="UP001302349"/>
    </source>
</evidence>
<reference evidence="1 2" key="1">
    <citation type="journal article" date="2023" name="Microbiol. Resour. Announc.">
        <title>Complete Genome Sequence of Imperialibacter roseus strain P4T.</title>
        <authorList>
            <person name="Tizabi D.R."/>
            <person name="Bachvaroff T."/>
            <person name="Hill R.T."/>
        </authorList>
    </citation>
    <scope>NUCLEOTIDE SEQUENCE [LARGE SCALE GENOMIC DNA]</scope>
    <source>
        <strain evidence="1 2">P4T</strain>
    </source>
</reference>
<dbReference type="EMBL" id="CP136051">
    <property type="protein sequence ID" value="WOK04476.1"/>
    <property type="molecule type" value="Genomic_DNA"/>
</dbReference>
<accession>A0ABZ0IL27</accession>
<sequence length="111" mass="12808">MNGMAVQDETTKADGLHSGSIRQYSTDSARWNVHYYSTVATPSLRAWYGNRKGDKIILYSEQPSPQGNPGFYRLTFSDFCNEGYNWVGEWVDKSESFSYPTWKIFCKKKKV</sequence>
<proteinExistence type="predicted"/>